<dbReference type="Proteomes" id="UP000230638">
    <property type="component" value="Unassembled WGS sequence"/>
</dbReference>
<dbReference type="AlphaFoldDB" id="A0A2H0CV46"/>
<evidence type="ECO:0000313" key="3">
    <source>
        <dbReference type="EMBL" id="PIP73764.1"/>
    </source>
</evidence>
<dbReference type="GO" id="GO:0005886">
    <property type="term" value="C:plasma membrane"/>
    <property type="evidence" value="ECO:0007669"/>
    <property type="project" value="TreeGrafter"/>
</dbReference>
<evidence type="ECO:0000313" key="4">
    <source>
        <dbReference type="Proteomes" id="UP000230638"/>
    </source>
</evidence>
<dbReference type="EMBL" id="PCTL01000007">
    <property type="protein sequence ID" value="PIP73764.1"/>
    <property type="molecule type" value="Genomic_DNA"/>
</dbReference>
<dbReference type="Gene3D" id="3.40.50.150">
    <property type="entry name" value="Vaccinia Virus protein VP39"/>
    <property type="match status" value="1"/>
</dbReference>
<dbReference type="PANTHER" id="PTHR40048">
    <property type="entry name" value="RHAMNOSYL O-METHYLTRANSFERASE"/>
    <property type="match status" value="1"/>
</dbReference>
<proteinExistence type="predicted"/>
<dbReference type="GO" id="GO:0032259">
    <property type="term" value="P:methylation"/>
    <property type="evidence" value="ECO:0007669"/>
    <property type="project" value="UniProtKB-KW"/>
</dbReference>
<accession>A0A2H0CV46</accession>
<protein>
    <recommendedName>
        <fullName evidence="5">Class I SAM-dependent methyltransferase</fullName>
    </recommendedName>
</protein>
<keyword evidence="1" id="KW-0489">Methyltransferase</keyword>
<sequence length="273" mass="30639">MSIALIVVYNAFVKNKTAYITDYLRKLTNAIHGWTALDELAFLYRTAQLQKKGGVIVEIGSWQGRSTVCMAKGSEHGNGARIYAIDPFTGSSENQIPGVKIWTRDDFERNLEKTDTKALVTTLAMTSDDAAKSWDRPIDFLFIDGAHEYEYVKNDFLLFSPYVVDGGIIAFHDTTPNLKAILQGLPLFGLPGPRQVVWEYVFKQRTFKNIGLSGSILYATKCNANSFADRLKNNLCGLEMLAKYMVYALYVRLKKIPGPIKSLLKPIKSSFSR</sequence>
<organism evidence="3 4">
    <name type="scientific">Candidatus Lloydbacteria bacterium CG22_combo_CG10-13_8_21_14_all_47_15</name>
    <dbReference type="NCBI Taxonomy" id="1974635"/>
    <lineage>
        <taxon>Bacteria</taxon>
        <taxon>Candidatus Lloydiibacteriota</taxon>
    </lineage>
</organism>
<evidence type="ECO:0000256" key="2">
    <source>
        <dbReference type="ARBA" id="ARBA00022679"/>
    </source>
</evidence>
<dbReference type="Pfam" id="PF13578">
    <property type="entry name" value="Methyltransf_24"/>
    <property type="match status" value="1"/>
</dbReference>
<dbReference type="PANTHER" id="PTHR40048:SF1">
    <property type="entry name" value="RHAMNOSYL O-METHYLTRANSFERASE"/>
    <property type="match status" value="1"/>
</dbReference>
<name>A0A2H0CV46_9BACT</name>
<dbReference type="GO" id="GO:0008168">
    <property type="term" value="F:methyltransferase activity"/>
    <property type="evidence" value="ECO:0007669"/>
    <property type="project" value="UniProtKB-KW"/>
</dbReference>
<evidence type="ECO:0008006" key="5">
    <source>
        <dbReference type="Google" id="ProtNLM"/>
    </source>
</evidence>
<keyword evidence="2" id="KW-0808">Transferase</keyword>
<comment type="caution">
    <text evidence="3">The sequence shown here is derived from an EMBL/GenBank/DDBJ whole genome shotgun (WGS) entry which is preliminary data.</text>
</comment>
<dbReference type="InterPro" id="IPR029063">
    <property type="entry name" value="SAM-dependent_MTases_sf"/>
</dbReference>
<evidence type="ECO:0000256" key="1">
    <source>
        <dbReference type="ARBA" id="ARBA00022603"/>
    </source>
</evidence>
<dbReference type="GO" id="GO:0071770">
    <property type="term" value="P:DIM/DIP cell wall layer assembly"/>
    <property type="evidence" value="ECO:0007669"/>
    <property type="project" value="TreeGrafter"/>
</dbReference>
<dbReference type="SUPFAM" id="SSF53335">
    <property type="entry name" value="S-adenosyl-L-methionine-dependent methyltransferases"/>
    <property type="match status" value="1"/>
</dbReference>
<reference evidence="3 4" key="1">
    <citation type="submission" date="2017-09" db="EMBL/GenBank/DDBJ databases">
        <title>Depth-based differentiation of microbial function through sediment-hosted aquifers and enrichment of novel symbionts in the deep terrestrial subsurface.</title>
        <authorList>
            <person name="Probst A.J."/>
            <person name="Ladd B."/>
            <person name="Jarett J.K."/>
            <person name="Geller-Mcgrath D.E."/>
            <person name="Sieber C.M."/>
            <person name="Emerson J.B."/>
            <person name="Anantharaman K."/>
            <person name="Thomas B.C."/>
            <person name="Malmstrom R."/>
            <person name="Stieglmeier M."/>
            <person name="Klingl A."/>
            <person name="Woyke T."/>
            <person name="Ryan C.M."/>
            <person name="Banfield J.F."/>
        </authorList>
    </citation>
    <scope>NUCLEOTIDE SEQUENCE [LARGE SCALE GENOMIC DNA]</scope>
    <source>
        <strain evidence="3">CG22_combo_CG10-13_8_21_14_all_47_15</strain>
    </source>
</reference>
<gene>
    <name evidence="3" type="ORF">COW88_00840</name>
</gene>